<dbReference type="InterPro" id="IPR010583">
    <property type="entry name" value="MipA"/>
</dbReference>
<dbReference type="Proteomes" id="UP000737171">
    <property type="component" value="Unassembled WGS sequence"/>
</dbReference>
<organism evidence="7 8">
    <name type="scientific">Pseudaquabacterium terrae</name>
    <dbReference type="NCBI Taxonomy" id="2732868"/>
    <lineage>
        <taxon>Bacteria</taxon>
        <taxon>Pseudomonadati</taxon>
        <taxon>Pseudomonadota</taxon>
        <taxon>Betaproteobacteria</taxon>
        <taxon>Burkholderiales</taxon>
        <taxon>Sphaerotilaceae</taxon>
        <taxon>Pseudaquabacterium</taxon>
    </lineage>
</organism>
<comment type="caution">
    <text evidence="7">The sequence shown here is derived from an EMBL/GenBank/DDBJ whole genome shotgun (WGS) entry which is preliminary data.</text>
</comment>
<dbReference type="PANTHER" id="PTHR38776">
    <property type="entry name" value="MLTA-INTERACTING PROTEIN-RELATED"/>
    <property type="match status" value="1"/>
</dbReference>
<accession>A0ABX2EH98</accession>
<comment type="similarity">
    <text evidence="2">Belongs to the MipA/OmpV family.</text>
</comment>
<dbReference type="EMBL" id="JABRWJ010000004">
    <property type="protein sequence ID" value="NRF67961.1"/>
    <property type="molecule type" value="Genomic_DNA"/>
</dbReference>
<evidence type="ECO:0000313" key="7">
    <source>
        <dbReference type="EMBL" id="NRF67961.1"/>
    </source>
</evidence>
<gene>
    <name evidence="7" type="ORF">HLB44_13290</name>
</gene>
<evidence type="ECO:0000256" key="5">
    <source>
        <dbReference type="ARBA" id="ARBA00023237"/>
    </source>
</evidence>
<keyword evidence="3 6" id="KW-0732">Signal</keyword>
<evidence type="ECO:0000256" key="2">
    <source>
        <dbReference type="ARBA" id="ARBA00005722"/>
    </source>
</evidence>
<reference evidence="7 8" key="1">
    <citation type="submission" date="2020-05" db="EMBL/GenBank/DDBJ databases">
        <title>Aquincola sp. isolate from soil.</title>
        <authorList>
            <person name="Han J."/>
            <person name="Kim D.-U."/>
        </authorList>
    </citation>
    <scope>NUCLEOTIDE SEQUENCE [LARGE SCALE GENOMIC DNA]</scope>
    <source>
        <strain evidence="7 8">S2</strain>
    </source>
</reference>
<evidence type="ECO:0000256" key="6">
    <source>
        <dbReference type="SAM" id="SignalP"/>
    </source>
</evidence>
<dbReference type="PANTHER" id="PTHR38776:SF1">
    <property type="entry name" value="MLTA-INTERACTING PROTEIN-RELATED"/>
    <property type="match status" value="1"/>
</dbReference>
<dbReference type="RefSeq" id="WP_173123176.1">
    <property type="nucleotide sequence ID" value="NZ_JABRWJ010000004.1"/>
</dbReference>
<keyword evidence="8" id="KW-1185">Reference proteome</keyword>
<comment type="subcellular location">
    <subcellularLocation>
        <location evidence="1">Cell outer membrane</location>
    </subcellularLocation>
</comment>
<evidence type="ECO:0000256" key="1">
    <source>
        <dbReference type="ARBA" id="ARBA00004442"/>
    </source>
</evidence>
<evidence type="ECO:0000256" key="3">
    <source>
        <dbReference type="ARBA" id="ARBA00022729"/>
    </source>
</evidence>
<evidence type="ECO:0000313" key="8">
    <source>
        <dbReference type="Proteomes" id="UP000737171"/>
    </source>
</evidence>
<keyword evidence="4" id="KW-0472">Membrane</keyword>
<evidence type="ECO:0000256" key="4">
    <source>
        <dbReference type="ARBA" id="ARBA00023136"/>
    </source>
</evidence>
<feature type="chain" id="PRO_5047111802" evidence="6">
    <location>
        <begin position="34"/>
        <end position="281"/>
    </location>
</feature>
<name>A0ABX2EH98_9BURK</name>
<feature type="signal peptide" evidence="6">
    <location>
        <begin position="1"/>
        <end position="33"/>
    </location>
</feature>
<protein>
    <submittedName>
        <fullName evidence="7">MipA/OmpV family protein</fullName>
    </submittedName>
</protein>
<sequence>MHNAMVPILASRPATPAVAALLAGLLLPGAARADEEAKPAATWEGAIGLVLRHGPTYAGAEDKRTRIAPGLFLRYGRFSVTTTGGFATRSQDETTRGGLAAELVQRDDFRVSLSLRFAGGRDPGSDPLLAGLDKRRTTLRGRLGVSRDLGAGWQLRAGWNPDLLGRDGGSYVDVGLNHGWALTPTVQASAGIGATWSNARYLQSYFGVSEAESARSGHPVYRPGSGLRDVGANVGLRTSFGPRWVGFANAGVSRLVGPAADSPLTRRPSSWSLGAGLAWRF</sequence>
<proteinExistence type="inferred from homology"/>
<dbReference type="Pfam" id="PF06629">
    <property type="entry name" value="MipA"/>
    <property type="match status" value="1"/>
</dbReference>
<keyword evidence="5" id="KW-0998">Cell outer membrane</keyword>